<evidence type="ECO:0000313" key="1">
    <source>
        <dbReference type="WBParaSite" id="EVEC_0001270701-mRNA-1"/>
    </source>
</evidence>
<organism evidence="1">
    <name type="scientific">Enterobius vermicularis</name>
    <name type="common">Human pinworm</name>
    <dbReference type="NCBI Taxonomy" id="51028"/>
    <lineage>
        <taxon>Eukaryota</taxon>
        <taxon>Metazoa</taxon>
        <taxon>Ecdysozoa</taxon>
        <taxon>Nematoda</taxon>
        <taxon>Chromadorea</taxon>
        <taxon>Rhabditida</taxon>
        <taxon>Spirurina</taxon>
        <taxon>Oxyuridomorpha</taxon>
        <taxon>Oxyuroidea</taxon>
        <taxon>Oxyuridae</taxon>
        <taxon>Enterobius</taxon>
    </lineage>
</organism>
<dbReference type="SUPFAM" id="SSF48403">
    <property type="entry name" value="Ankyrin repeat"/>
    <property type="match status" value="1"/>
</dbReference>
<dbReference type="Gene3D" id="1.25.40.20">
    <property type="entry name" value="Ankyrin repeat-containing domain"/>
    <property type="match status" value="1"/>
</dbReference>
<accession>A0A0N4VNY4</accession>
<sequence>LQELVRAGARLDIVDDTYWRTPLHSAVLNGFWCRVRTLLMLRSPVNLKDKEGKTALGLALQLSSCNRASNYNIKRIIYLLLEYGADVNTVLEAESKNKNMSVRNSATPVMIRGIWEFNGPDFVIELSFNFNSAEFISKRCFYCVIFAIFDYRGPHARIRMWGESPFDSVSVNGKTVVPLEPDANRFLYPVDLVNGTNQLLLRLKPDSASCKVMLLTQV</sequence>
<proteinExistence type="predicted"/>
<reference evidence="1" key="1">
    <citation type="submission" date="2017-02" db="UniProtKB">
        <authorList>
            <consortium name="WormBaseParasite"/>
        </authorList>
    </citation>
    <scope>IDENTIFICATION</scope>
</reference>
<dbReference type="AlphaFoldDB" id="A0A0N4VNY4"/>
<protein>
    <submittedName>
        <fullName evidence="1">ANK_REP_REGION domain-containing protein</fullName>
    </submittedName>
</protein>
<dbReference type="WBParaSite" id="EVEC_0001270701-mRNA-1">
    <property type="protein sequence ID" value="EVEC_0001270701-mRNA-1"/>
    <property type="gene ID" value="EVEC_0001270701"/>
</dbReference>
<name>A0A0N4VNY4_ENTVE</name>
<dbReference type="InterPro" id="IPR036770">
    <property type="entry name" value="Ankyrin_rpt-contain_sf"/>
</dbReference>